<feature type="region of interest" description="Disordered" evidence="1">
    <location>
        <begin position="31"/>
        <end position="65"/>
    </location>
</feature>
<accession>A0ABU6MMX7</accession>
<dbReference type="Proteomes" id="UP001341444">
    <property type="component" value="Unassembled WGS sequence"/>
</dbReference>
<dbReference type="RefSeq" id="WP_066269389.1">
    <property type="nucleotide sequence ID" value="NZ_JARMAB010000047.1"/>
</dbReference>
<evidence type="ECO:0000256" key="1">
    <source>
        <dbReference type="SAM" id="MobiDB-lite"/>
    </source>
</evidence>
<organism evidence="2 3">
    <name type="scientific">Heyndrickxia acidicola</name>
    <dbReference type="NCBI Taxonomy" id="209389"/>
    <lineage>
        <taxon>Bacteria</taxon>
        <taxon>Bacillati</taxon>
        <taxon>Bacillota</taxon>
        <taxon>Bacilli</taxon>
        <taxon>Bacillales</taxon>
        <taxon>Bacillaceae</taxon>
        <taxon>Heyndrickxia</taxon>
    </lineage>
</organism>
<evidence type="ECO:0000313" key="3">
    <source>
        <dbReference type="Proteomes" id="UP001341444"/>
    </source>
</evidence>
<name>A0ABU6MMX7_9BACI</name>
<keyword evidence="3" id="KW-1185">Reference proteome</keyword>
<proteinExistence type="predicted"/>
<feature type="compositionally biased region" description="Basic residues" evidence="1">
    <location>
        <begin position="36"/>
        <end position="47"/>
    </location>
</feature>
<sequence>MTRALPIAFLNPIVDLNLKLIEAEGTRLQRDQRALGRPRRSLRRRGSRPAAESECLQRKSTQQDE</sequence>
<comment type="caution">
    <text evidence="2">The sequence shown here is derived from an EMBL/GenBank/DDBJ whole genome shotgun (WGS) entry which is preliminary data.</text>
</comment>
<gene>
    <name evidence="2" type="ORF">P4T90_23790</name>
</gene>
<protein>
    <submittedName>
        <fullName evidence="2">Uncharacterized protein</fullName>
    </submittedName>
</protein>
<evidence type="ECO:0000313" key="2">
    <source>
        <dbReference type="EMBL" id="MED1206052.1"/>
    </source>
</evidence>
<dbReference type="EMBL" id="JARMAB010000047">
    <property type="protein sequence ID" value="MED1206052.1"/>
    <property type="molecule type" value="Genomic_DNA"/>
</dbReference>
<reference evidence="2 3" key="1">
    <citation type="submission" date="2023-03" db="EMBL/GenBank/DDBJ databases">
        <title>Bacillus Genome Sequencing.</title>
        <authorList>
            <person name="Dunlap C."/>
        </authorList>
    </citation>
    <scope>NUCLEOTIDE SEQUENCE [LARGE SCALE GENOMIC DNA]</scope>
    <source>
        <strain evidence="2 3">B-23453</strain>
    </source>
</reference>